<dbReference type="RefSeq" id="WP_223467788.1">
    <property type="nucleotide sequence ID" value="NZ_JAFBIL020000003.1"/>
</dbReference>
<evidence type="ECO:0000256" key="4">
    <source>
        <dbReference type="ARBA" id="ARBA00022989"/>
    </source>
</evidence>
<feature type="transmembrane region" description="Helical" evidence="6">
    <location>
        <begin position="127"/>
        <end position="148"/>
    </location>
</feature>
<comment type="subcellular location">
    <subcellularLocation>
        <location evidence="1">Cell membrane</location>
        <topology evidence="1">Multi-pass membrane protein</topology>
    </subcellularLocation>
</comment>
<dbReference type="InterPro" id="IPR032694">
    <property type="entry name" value="CopC/D"/>
</dbReference>
<gene>
    <name evidence="8" type="ORF">I4X03_008470</name>
</gene>
<feature type="transmembrane region" description="Helical" evidence="6">
    <location>
        <begin position="201"/>
        <end position="224"/>
    </location>
</feature>
<proteinExistence type="predicted"/>
<dbReference type="Pfam" id="PF05425">
    <property type="entry name" value="CopD"/>
    <property type="match status" value="1"/>
</dbReference>
<evidence type="ECO:0000259" key="7">
    <source>
        <dbReference type="Pfam" id="PF05425"/>
    </source>
</evidence>
<sequence>MAPDLPAALLGATVVVNLSMAVLTGASLASRWLAASSSQWAMRNLERLRRTGLAAVTAALLAYVTVLWLESASMAEVAVWEAAPAMHAVLTATHYGFAWIIGGIALAAVTMVTALRWPPQRRPAADLVRLGAIGVFLYSRSMVSHAGAGGDFTWAVAADWIHLVLISVWVGEVLVAGFITLRQGSGMPALDGPERARYTQALSTTATVAVAGIVATGVISAWRGLGGLDNVTGNPYATVLLLKIVLVAIAIALGGLNRFLVMPSLLADLRTAHRSSTKQERKFVFILQIEAFVLVAALVLAAVLSATSPPAAG</sequence>
<feature type="transmembrane region" description="Helical" evidence="6">
    <location>
        <begin position="160"/>
        <end position="181"/>
    </location>
</feature>
<protein>
    <submittedName>
        <fullName evidence="8">CopD family protein</fullName>
    </submittedName>
</protein>
<feature type="transmembrane region" description="Helical" evidence="6">
    <location>
        <begin position="282"/>
        <end position="304"/>
    </location>
</feature>
<evidence type="ECO:0000256" key="1">
    <source>
        <dbReference type="ARBA" id="ARBA00004651"/>
    </source>
</evidence>
<evidence type="ECO:0000256" key="3">
    <source>
        <dbReference type="ARBA" id="ARBA00022692"/>
    </source>
</evidence>
<comment type="caution">
    <text evidence="8">The sequence shown here is derived from an EMBL/GenBank/DDBJ whole genome shotgun (WGS) entry which is preliminary data.</text>
</comment>
<keyword evidence="9" id="KW-1185">Reference proteome</keyword>
<feature type="domain" description="Copper resistance protein D" evidence="7">
    <location>
        <begin position="199"/>
        <end position="304"/>
    </location>
</feature>
<feature type="transmembrane region" description="Helical" evidence="6">
    <location>
        <begin position="236"/>
        <end position="261"/>
    </location>
</feature>
<dbReference type="PANTHER" id="PTHR34820:SF4">
    <property type="entry name" value="INNER MEMBRANE PROTEIN YEBZ"/>
    <property type="match status" value="1"/>
</dbReference>
<evidence type="ECO:0000313" key="8">
    <source>
        <dbReference type="EMBL" id="MBZ2207293.1"/>
    </source>
</evidence>
<evidence type="ECO:0000256" key="6">
    <source>
        <dbReference type="SAM" id="Phobius"/>
    </source>
</evidence>
<keyword evidence="2" id="KW-1003">Cell membrane</keyword>
<evidence type="ECO:0000256" key="2">
    <source>
        <dbReference type="ARBA" id="ARBA00022475"/>
    </source>
</evidence>
<dbReference type="InterPro" id="IPR008457">
    <property type="entry name" value="Cu-R_CopD_dom"/>
</dbReference>
<accession>A0ABS7SM95</accession>
<evidence type="ECO:0000256" key="5">
    <source>
        <dbReference type="ARBA" id="ARBA00023136"/>
    </source>
</evidence>
<dbReference type="PANTHER" id="PTHR34820">
    <property type="entry name" value="INNER MEMBRANE PROTEIN YEBZ"/>
    <property type="match status" value="1"/>
</dbReference>
<reference evidence="8 9" key="1">
    <citation type="submission" date="2021-08" db="EMBL/GenBank/DDBJ databases">
        <title>Massilia sp. R798.</title>
        <authorList>
            <person name="Baek J.H."/>
            <person name="Jung H.S."/>
            <person name="Kim K.R."/>
            <person name="Jeon C.O."/>
        </authorList>
    </citation>
    <scope>NUCLEOTIDE SEQUENCE [LARGE SCALE GENOMIC DNA]</scope>
    <source>
        <strain evidence="8 9">R798</strain>
    </source>
</reference>
<feature type="transmembrane region" description="Helical" evidence="6">
    <location>
        <begin position="51"/>
        <end position="69"/>
    </location>
</feature>
<feature type="transmembrane region" description="Helical" evidence="6">
    <location>
        <begin position="96"/>
        <end position="115"/>
    </location>
</feature>
<organism evidence="8 9">
    <name type="scientific">Massilia soli</name>
    <dbReference type="NCBI Taxonomy" id="2792854"/>
    <lineage>
        <taxon>Bacteria</taxon>
        <taxon>Pseudomonadati</taxon>
        <taxon>Pseudomonadota</taxon>
        <taxon>Betaproteobacteria</taxon>
        <taxon>Burkholderiales</taxon>
        <taxon>Oxalobacteraceae</taxon>
        <taxon>Telluria group</taxon>
        <taxon>Massilia</taxon>
    </lineage>
</organism>
<dbReference type="EMBL" id="JAFBIL020000003">
    <property type="protein sequence ID" value="MBZ2207293.1"/>
    <property type="molecule type" value="Genomic_DNA"/>
</dbReference>
<name>A0ABS7SM95_9BURK</name>
<dbReference type="Proteomes" id="UP000809349">
    <property type="component" value="Unassembled WGS sequence"/>
</dbReference>
<keyword evidence="4 6" id="KW-1133">Transmembrane helix</keyword>
<keyword evidence="3 6" id="KW-0812">Transmembrane</keyword>
<feature type="transmembrane region" description="Helical" evidence="6">
    <location>
        <begin position="6"/>
        <end position="30"/>
    </location>
</feature>
<evidence type="ECO:0000313" key="9">
    <source>
        <dbReference type="Proteomes" id="UP000809349"/>
    </source>
</evidence>
<keyword evidence="5 6" id="KW-0472">Membrane</keyword>